<proteinExistence type="predicted"/>
<feature type="chain" id="PRO_5021323694" description="Polysaccharide lyase" evidence="1">
    <location>
        <begin position="22"/>
        <end position="265"/>
    </location>
</feature>
<evidence type="ECO:0000313" key="2">
    <source>
        <dbReference type="EMBL" id="TFE39668.1"/>
    </source>
</evidence>
<feature type="signal peptide" evidence="1">
    <location>
        <begin position="1"/>
        <end position="21"/>
    </location>
</feature>
<comment type="caution">
    <text evidence="2">The sequence shown here is derived from an EMBL/GenBank/DDBJ whole genome shotgun (WGS) entry which is preliminary data.</text>
</comment>
<sequence>MNPKRYVTAVTLSFFAACSIAQTVDDPVRQLAGFQTLFATTWAHGFDPAVDIQSPDARDLTVVKDPLSPDRHAVKVSIRRSEDYSHVANGTPRGELVFARAAKVASGHEYRIEWSTLLPADFVFDDEQMQIIMQIHQTDTWVGSPPLMLQLQGGDYLFSERGGADTRHGHDILLPGASADRGKWVHWILRYQPDSTGERAVTDLWKNGVHVFASRGFPNAYPHERHAYLKLGVYKPSWQNFQARTSETGLFYGPVSISERAEASE</sequence>
<dbReference type="GeneID" id="97304065"/>
<reference evidence="2 3" key="1">
    <citation type="submission" date="2019-03" db="EMBL/GenBank/DDBJ databases">
        <title>Complete Genome Sequence of Paraburkholderia dipogonis ICMP 19430T, a Nitrogen-fixing Symbiont of the South African Invasive Legume Dipogon lignosus in New Zealand.</title>
        <authorList>
            <person name="De Meyer S.E."/>
        </authorList>
    </citation>
    <scope>NUCLEOTIDE SEQUENCE [LARGE SCALE GENOMIC DNA]</scope>
    <source>
        <strain evidence="2 3">ICMP 19430</strain>
    </source>
</reference>
<dbReference type="PROSITE" id="PS51257">
    <property type="entry name" value="PROKAR_LIPOPROTEIN"/>
    <property type="match status" value="1"/>
</dbReference>
<accession>A0A4Y8MQJ2</accession>
<evidence type="ECO:0008006" key="4">
    <source>
        <dbReference type="Google" id="ProtNLM"/>
    </source>
</evidence>
<protein>
    <recommendedName>
        <fullName evidence="4">Polysaccharide lyase</fullName>
    </recommendedName>
</protein>
<evidence type="ECO:0000313" key="3">
    <source>
        <dbReference type="Proteomes" id="UP000297385"/>
    </source>
</evidence>
<keyword evidence="1" id="KW-0732">Signal</keyword>
<dbReference type="Gene3D" id="2.60.120.200">
    <property type="match status" value="1"/>
</dbReference>
<dbReference type="InterPro" id="IPR025975">
    <property type="entry name" value="Polysacc_lyase"/>
</dbReference>
<name>A0A4Y8MQJ2_9BURK</name>
<dbReference type="AlphaFoldDB" id="A0A4Y8MQJ2"/>
<organism evidence="2 3">
    <name type="scientific">Paraburkholderia dipogonis</name>
    <dbReference type="NCBI Taxonomy" id="1211383"/>
    <lineage>
        <taxon>Bacteria</taxon>
        <taxon>Pseudomonadati</taxon>
        <taxon>Pseudomonadota</taxon>
        <taxon>Betaproteobacteria</taxon>
        <taxon>Burkholderiales</taxon>
        <taxon>Burkholderiaceae</taxon>
        <taxon>Paraburkholderia</taxon>
    </lineage>
</organism>
<gene>
    <name evidence="2" type="ORF">E2553_22925</name>
</gene>
<dbReference type="Proteomes" id="UP000297385">
    <property type="component" value="Unassembled WGS sequence"/>
</dbReference>
<dbReference type="EMBL" id="SNVI01000002">
    <property type="protein sequence ID" value="TFE39668.1"/>
    <property type="molecule type" value="Genomic_DNA"/>
</dbReference>
<dbReference type="Pfam" id="PF14099">
    <property type="entry name" value="Polysacc_lyase"/>
    <property type="match status" value="1"/>
</dbReference>
<evidence type="ECO:0000256" key="1">
    <source>
        <dbReference type="SAM" id="SignalP"/>
    </source>
</evidence>
<dbReference type="RefSeq" id="WP_134460512.1">
    <property type="nucleotide sequence ID" value="NZ_JBHMFL010000058.1"/>
</dbReference>